<protein>
    <submittedName>
        <fullName evidence="12">Hemolysin, contains CBS domains</fullName>
    </submittedName>
</protein>
<evidence type="ECO:0000259" key="10">
    <source>
        <dbReference type="PROSITE" id="PS51371"/>
    </source>
</evidence>
<dbReference type="AlphaFoldDB" id="A0A1G5ZZU9"/>
<keyword evidence="3" id="KW-0677">Repeat</keyword>
<evidence type="ECO:0000256" key="5">
    <source>
        <dbReference type="ARBA" id="ARBA00023122"/>
    </source>
</evidence>
<dbReference type="Proteomes" id="UP000198771">
    <property type="component" value="Unassembled WGS sequence"/>
</dbReference>
<dbReference type="SUPFAM" id="SSF54631">
    <property type="entry name" value="CBS-domain pair"/>
    <property type="match status" value="1"/>
</dbReference>
<keyword evidence="4 8" id="KW-1133">Transmembrane helix</keyword>
<dbReference type="RefSeq" id="WP_092115962.1">
    <property type="nucleotide sequence ID" value="NZ_FMXO01000001.1"/>
</dbReference>
<dbReference type="PROSITE" id="PS51846">
    <property type="entry name" value="CNNM"/>
    <property type="match status" value="1"/>
</dbReference>
<evidence type="ECO:0000256" key="2">
    <source>
        <dbReference type="ARBA" id="ARBA00022692"/>
    </source>
</evidence>
<dbReference type="PROSITE" id="PS51371">
    <property type="entry name" value="CBS"/>
    <property type="match status" value="2"/>
</dbReference>
<dbReference type="Pfam" id="PF00571">
    <property type="entry name" value="CBS"/>
    <property type="match status" value="2"/>
</dbReference>
<dbReference type="InterPro" id="IPR044751">
    <property type="entry name" value="Ion_transp-like_CBS"/>
</dbReference>
<feature type="domain" description="CNNM transmembrane" evidence="11">
    <location>
        <begin position="1"/>
        <end position="179"/>
    </location>
</feature>
<gene>
    <name evidence="12" type="ORF">SAMN05660653_00005</name>
</gene>
<feature type="transmembrane region" description="Helical" evidence="9">
    <location>
        <begin position="89"/>
        <end position="107"/>
    </location>
</feature>
<evidence type="ECO:0000256" key="7">
    <source>
        <dbReference type="PROSITE-ProRule" id="PRU00703"/>
    </source>
</evidence>
<feature type="transmembrane region" description="Helical" evidence="9">
    <location>
        <begin position="119"/>
        <end position="141"/>
    </location>
</feature>
<dbReference type="STRING" id="617002.SAMN05660653_00005"/>
<evidence type="ECO:0000256" key="1">
    <source>
        <dbReference type="ARBA" id="ARBA00004141"/>
    </source>
</evidence>
<name>A0A1G5ZZU9_9BACT</name>
<dbReference type="GO" id="GO:0005886">
    <property type="term" value="C:plasma membrane"/>
    <property type="evidence" value="ECO:0007669"/>
    <property type="project" value="TreeGrafter"/>
</dbReference>
<keyword evidence="13" id="KW-1185">Reference proteome</keyword>
<organism evidence="12 13">
    <name type="scientific">Desulfonatronum thiosulfatophilum</name>
    <dbReference type="NCBI Taxonomy" id="617002"/>
    <lineage>
        <taxon>Bacteria</taxon>
        <taxon>Pseudomonadati</taxon>
        <taxon>Thermodesulfobacteriota</taxon>
        <taxon>Desulfovibrionia</taxon>
        <taxon>Desulfovibrionales</taxon>
        <taxon>Desulfonatronaceae</taxon>
        <taxon>Desulfonatronum</taxon>
    </lineage>
</organism>
<dbReference type="InterPro" id="IPR002550">
    <property type="entry name" value="CNNM"/>
</dbReference>
<evidence type="ECO:0000256" key="4">
    <source>
        <dbReference type="ARBA" id="ARBA00022989"/>
    </source>
</evidence>
<sequence>MFELLVVVGLATLVSGLCSLSEAVLYSVPWSHLEQMRKSGKKSGLLLFDLRNNVERPIAAILTLNTVANTAGAAVAGAFAAALFGTESLIYFSAIFTVIILVFAEILPKTIGVMYSRQLAGFLAKPLCGMVLVFSPVIWLMDRVTRLIGRKKSGPDTSEDDLRAVISLTRRAGVIKAHEELSIRNILTLDTKMVKDILTPRTVIFSFPSELTVGQARKLKTAWPHSRIPVYDEDDQEDIVGLVYRRELLEALANDQDDLVLSKLMKPVQFVLETTTLDKLLVRFLESRMHMFIVLDEYGGLAGLVTLEDVLEEILGSEIVDETDQVVDMRELARQRRRLVTSKAAS</sequence>
<keyword evidence="2 8" id="KW-0812">Transmembrane</keyword>
<proteinExistence type="predicted"/>
<dbReference type="Gene3D" id="3.10.580.10">
    <property type="entry name" value="CBS-domain"/>
    <property type="match status" value="1"/>
</dbReference>
<evidence type="ECO:0000256" key="8">
    <source>
        <dbReference type="PROSITE-ProRule" id="PRU01193"/>
    </source>
</evidence>
<feature type="domain" description="CBS" evidence="10">
    <location>
        <begin position="198"/>
        <end position="259"/>
    </location>
</feature>
<feature type="domain" description="CBS" evidence="10">
    <location>
        <begin position="264"/>
        <end position="322"/>
    </location>
</feature>
<dbReference type="InterPro" id="IPR046342">
    <property type="entry name" value="CBS_dom_sf"/>
</dbReference>
<keyword evidence="6 8" id="KW-0472">Membrane</keyword>
<dbReference type="OrthoDB" id="9798188at2"/>
<evidence type="ECO:0000256" key="3">
    <source>
        <dbReference type="ARBA" id="ARBA00022737"/>
    </source>
</evidence>
<dbReference type="Pfam" id="PF01595">
    <property type="entry name" value="CNNM"/>
    <property type="match status" value="1"/>
</dbReference>
<feature type="transmembrane region" description="Helical" evidence="9">
    <location>
        <begin position="58"/>
        <end position="82"/>
    </location>
</feature>
<evidence type="ECO:0000313" key="12">
    <source>
        <dbReference type="EMBL" id="SDB01721.1"/>
    </source>
</evidence>
<reference evidence="12 13" key="1">
    <citation type="submission" date="2016-10" db="EMBL/GenBank/DDBJ databases">
        <authorList>
            <person name="de Groot N.N."/>
        </authorList>
    </citation>
    <scope>NUCLEOTIDE SEQUENCE [LARGE SCALE GENOMIC DNA]</scope>
    <source>
        <strain evidence="12 13">ASO4-2</strain>
    </source>
</reference>
<dbReference type="InterPro" id="IPR000644">
    <property type="entry name" value="CBS_dom"/>
</dbReference>
<comment type="subcellular location">
    <subcellularLocation>
        <location evidence="1">Membrane</location>
        <topology evidence="1">Multi-pass membrane protein</topology>
    </subcellularLocation>
</comment>
<dbReference type="PANTHER" id="PTHR22777:SF4">
    <property type="entry name" value="UPF0053 PROTEIN SLL1254"/>
    <property type="match status" value="1"/>
</dbReference>
<accession>A0A1G5ZZU9</accession>
<evidence type="ECO:0000259" key="11">
    <source>
        <dbReference type="PROSITE" id="PS51846"/>
    </source>
</evidence>
<keyword evidence="5 7" id="KW-0129">CBS domain</keyword>
<dbReference type="EMBL" id="FMXO01000001">
    <property type="protein sequence ID" value="SDB01721.1"/>
    <property type="molecule type" value="Genomic_DNA"/>
</dbReference>
<evidence type="ECO:0000256" key="9">
    <source>
        <dbReference type="SAM" id="Phobius"/>
    </source>
</evidence>
<dbReference type="PANTHER" id="PTHR22777">
    <property type="entry name" value="HEMOLYSIN-RELATED"/>
    <property type="match status" value="1"/>
</dbReference>
<dbReference type="CDD" id="cd04590">
    <property type="entry name" value="CBS_pair_CorC_HlyC_assoc"/>
    <property type="match status" value="1"/>
</dbReference>
<evidence type="ECO:0000256" key="6">
    <source>
        <dbReference type="ARBA" id="ARBA00023136"/>
    </source>
</evidence>
<evidence type="ECO:0000313" key="13">
    <source>
        <dbReference type="Proteomes" id="UP000198771"/>
    </source>
</evidence>